<dbReference type="InterPro" id="IPR009057">
    <property type="entry name" value="Homeodomain-like_sf"/>
</dbReference>
<dbReference type="Gene3D" id="2.60.120.10">
    <property type="entry name" value="Jelly Rolls"/>
    <property type="match status" value="1"/>
</dbReference>
<dbReference type="InterPro" id="IPR014710">
    <property type="entry name" value="RmlC-like_jellyroll"/>
</dbReference>
<dbReference type="AlphaFoldDB" id="A0A1R3T8Q1"/>
<proteinExistence type="predicted"/>
<dbReference type="PROSITE" id="PS01124">
    <property type="entry name" value="HTH_ARAC_FAMILY_2"/>
    <property type="match status" value="1"/>
</dbReference>
<name>A0A1R3T8Q1_9BACT</name>
<dbReference type="GO" id="GO:0003700">
    <property type="term" value="F:DNA-binding transcription factor activity"/>
    <property type="evidence" value="ECO:0007669"/>
    <property type="project" value="InterPro"/>
</dbReference>
<dbReference type="KEGG" id="psac:PSM36_2162"/>
<evidence type="ECO:0000313" key="5">
    <source>
        <dbReference type="EMBL" id="SCD20967.1"/>
    </source>
</evidence>
<dbReference type="GO" id="GO:0043565">
    <property type="term" value="F:sequence-specific DNA binding"/>
    <property type="evidence" value="ECO:0007669"/>
    <property type="project" value="InterPro"/>
</dbReference>
<evidence type="ECO:0000259" key="4">
    <source>
        <dbReference type="PROSITE" id="PS01124"/>
    </source>
</evidence>
<dbReference type="SMART" id="SM00342">
    <property type="entry name" value="HTH_ARAC"/>
    <property type="match status" value="1"/>
</dbReference>
<evidence type="ECO:0000256" key="2">
    <source>
        <dbReference type="ARBA" id="ARBA00023125"/>
    </source>
</evidence>
<organism evidence="5 6">
    <name type="scientific">Proteiniphilum saccharofermentans</name>
    <dbReference type="NCBI Taxonomy" id="1642647"/>
    <lineage>
        <taxon>Bacteria</taxon>
        <taxon>Pseudomonadati</taxon>
        <taxon>Bacteroidota</taxon>
        <taxon>Bacteroidia</taxon>
        <taxon>Bacteroidales</taxon>
        <taxon>Dysgonomonadaceae</taxon>
        <taxon>Proteiniphilum</taxon>
    </lineage>
</organism>
<sequence>MAMAKIMHEKLNLSSGSPVKIKWCDYDYFKFPWHFHEEYEIVYILKSTGTRFVGNNVELFSDEDLVLLGSSVPHMYRNDIQYYQNDPKYRVNAITLQFSKDFFHYSLQQYPEFSKIKKLLEDAKYGIYFEKDANKTIRKRITKALRLSGLDLLLETIKILSMMSQSQEKRLLRDESEDTLINIHDKDPRIIKVKAFLHREYTKAITLQDIADIAGMNVSAFCRYFLEKTSKTCFQYINELRISYACKLLLERRLTITQICYETGYNNISNFNRQFKKIMGYTPTEYILEFNKAV</sequence>
<protein>
    <submittedName>
        <fullName evidence="5">Transcriptional regulator</fullName>
    </submittedName>
</protein>
<dbReference type="InterPro" id="IPR020449">
    <property type="entry name" value="Tscrpt_reg_AraC-type_HTH"/>
</dbReference>
<keyword evidence="1" id="KW-0805">Transcription regulation</keyword>
<dbReference type="CDD" id="cd06976">
    <property type="entry name" value="cupin_MtlR-like_N"/>
    <property type="match status" value="1"/>
</dbReference>
<dbReference type="Pfam" id="PF12833">
    <property type="entry name" value="HTH_18"/>
    <property type="match status" value="1"/>
</dbReference>
<feature type="domain" description="HTH araC/xylS-type" evidence="4">
    <location>
        <begin position="191"/>
        <end position="289"/>
    </location>
</feature>
<dbReference type="STRING" id="1642647.PSM36_2162"/>
<evidence type="ECO:0000256" key="3">
    <source>
        <dbReference type="ARBA" id="ARBA00023163"/>
    </source>
</evidence>
<dbReference type="PANTHER" id="PTHR43280">
    <property type="entry name" value="ARAC-FAMILY TRANSCRIPTIONAL REGULATOR"/>
    <property type="match status" value="1"/>
</dbReference>
<dbReference type="InterPro" id="IPR011051">
    <property type="entry name" value="RmlC_Cupin_sf"/>
</dbReference>
<gene>
    <name evidence="5" type="ORF">PSM36_2162</name>
</gene>
<dbReference type="PRINTS" id="PR00032">
    <property type="entry name" value="HTHARAC"/>
</dbReference>
<reference evidence="5 6" key="1">
    <citation type="submission" date="2016-08" db="EMBL/GenBank/DDBJ databases">
        <authorList>
            <person name="Seilhamer J.J."/>
        </authorList>
    </citation>
    <scope>NUCLEOTIDE SEQUENCE [LARGE SCALE GENOMIC DNA]</scope>
    <source>
        <strain evidence="5">M3/6</strain>
    </source>
</reference>
<dbReference type="Gene3D" id="1.10.10.60">
    <property type="entry name" value="Homeodomain-like"/>
    <property type="match status" value="2"/>
</dbReference>
<dbReference type="SUPFAM" id="SSF46689">
    <property type="entry name" value="Homeodomain-like"/>
    <property type="match status" value="2"/>
</dbReference>
<dbReference type="InterPro" id="IPR018060">
    <property type="entry name" value="HTH_AraC"/>
</dbReference>
<evidence type="ECO:0000256" key="1">
    <source>
        <dbReference type="ARBA" id="ARBA00023015"/>
    </source>
</evidence>
<dbReference type="PROSITE" id="PS00041">
    <property type="entry name" value="HTH_ARAC_FAMILY_1"/>
    <property type="match status" value="1"/>
</dbReference>
<dbReference type="PANTHER" id="PTHR43280:SF34">
    <property type="entry name" value="ARAC-FAMILY TRANSCRIPTIONAL REGULATOR"/>
    <property type="match status" value="1"/>
</dbReference>
<dbReference type="Proteomes" id="UP000187464">
    <property type="component" value="Chromosome I"/>
</dbReference>
<dbReference type="InterPro" id="IPR018062">
    <property type="entry name" value="HTH_AraC-typ_CS"/>
</dbReference>
<accession>A0A1R3T8Q1</accession>
<dbReference type="EMBL" id="LT605205">
    <property type="protein sequence ID" value="SCD20967.1"/>
    <property type="molecule type" value="Genomic_DNA"/>
</dbReference>
<keyword evidence="2" id="KW-0238">DNA-binding</keyword>
<keyword evidence="3" id="KW-0804">Transcription</keyword>
<keyword evidence="6" id="KW-1185">Reference proteome</keyword>
<dbReference type="SUPFAM" id="SSF51182">
    <property type="entry name" value="RmlC-like cupins"/>
    <property type="match status" value="1"/>
</dbReference>
<evidence type="ECO:0000313" key="6">
    <source>
        <dbReference type="Proteomes" id="UP000187464"/>
    </source>
</evidence>